<protein>
    <recommendedName>
        <fullName evidence="4 8">L-2,4-diaminobutyric acid acetyltransferase</fullName>
        <shortName evidence="8">DABA acetyltransferase</shortName>
        <ecNumber evidence="3 8">2.3.1.178</ecNumber>
    </recommendedName>
</protein>
<evidence type="ECO:0000259" key="9">
    <source>
        <dbReference type="PROSITE" id="PS51186"/>
    </source>
</evidence>
<evidence type="ECO:0000256" key="4">
    <source>
        <dbReference type="ARBA" id="ARBA00017935"/>
    </source>
</evidence>
<dbReference type="SUPFAM" id="SSF55729">
    <property type="entry name" value="Acyl-CoA N-acyltransferases (Nat)"/>
    <property type="match status" value="1"/>
</dbReference>
<dbReference type="Gene3D" id="3.40.630.30">
    <property type="match status" value="1"/>
</dbReference>
<keyword evidence="5 8" id="KW-0808">Transferase</keyword>
<organism evidence="10 11">
    <name type="scientific">Polystyrenella longa</name>
    <dbReference type="NCBI Taxonomy" id="2528007"/>
    <lineage>
        <taxon>Bacteria</taxon>
        <taxon>Pseudomonadati</taxon>
        <taxon>Planctomycetota</taxon>
        <taxon>Planctomycetia</taxon>
        <taxon>Planctomycetales</taxon>
        <taxon>Planctomycetaceae</taxon>
        <taxon>Polystyrenella</taxon>
    </lineage>
</organism>
<evidence type="ECO:0000256" key="3">
    <source>
        <dbReference type="ARBA" id="ARBA00012355"/>
    </source>
</evidence>
<evidence type="ECO:0000256" key="6">
    <source>
        <dbReference type="ARBA" id="ARBA00023315"/>
    </source>
</evidence>
<proteinExistence type="inferred from homology"/>
<dbReference type="KEGG" id="plon:Pla110_23270"/>
<feature type="domain" description="N-acetyltransferase" evidence="9">
    <location>
        <begin position="9"/>
        <end position="164"/>
    </location>
</feature>
<sequence length="178" mass="20239">MNESDNQKLTLRQPTTMDAGWMWRLVRETGVLDSNSCYLYLLLCRDFSESCIVAEDGSRIVGFISGYRPPETPNTLFIWQVGVSQSARRRGIALRMLISLVDRCRQQQGLEYVEATVTADNQASRRLFEKYANANRLDINEETGFVESEFVFGGHDAEPRLRIGPLNTTELRISELAP</sequence>
<evidence type="ECO:0000313" key="10">
    <source>
        <dbReference type="EMBL" id="QDU80596.1"/>
    </source>
</evidence>
<evidence type="ECO:0000256" key="2">
    <source>
        <dbReference type="ARBA" id="ARBA00010712"/>
    </source>
</evidence>
<gene>
    <name evidence="8 10" type="primary">ectA</name>
    <name evidence="10" type="ORF">Pla110_23270</name>
</gene>
<dbReference type="InterPro" id="IPR012772">
    <property type="entry name" value="Ectoine_EctA"/>
</dbReference>
<dbReference type="PROSITE" id="PS51186">
    <property type="entry name" value="GNAT"/>
    <property type="match status" value="1"/>
</dbReference>
<dbReference type="UniPathway" id="UPA00067">
    <property type="reaction ID" value="UER00122"/>
</dbReference>
<evidence type="ECO:0000256" key="5">
    <source>
        <dbReference type="ARBA" id="ARBA00022679"/>
    </source>
</evidence>
<dbReference type="InterPro" id="IPR016181">
    <property type="entry name" value="Acyl_CoA_acyltransferase"/>
</dbReference>
<dbReference type="EC" id="2.3.1.178" evidence="3 8"/>
<dbReference type="PANTHER" id="PTHR43072">
    <property type="entry name" value="N-ACETYLTRANSFERASE"/>
    <property type="match status" value="1"/>
</dbReference>
<accession>A0A518CMY6</accession>
<evidence type="ECO:0000313" key="11">
    <source>
        <dbReference type="Proteomes" id="UP000317178"/>
    </source>
</evidence>
<dbReference type="RefSeq" id="WP_144995858.1">
    <property type="nucleotide sequence ID" value="NZ_CP036281.1"/>
</dbReference>
<reference evidence="10 11" key="1">
    <citation type="submission" date="2019-02" db="EMBL/GenBank/DDBJ databases">
        <title>Deep-cultivation of Planctomycetes and their phenomic and genomic characterization uncovers novel biology.</title>
        <authorList>
            <person name="Wiegand S."/>
            <person name="Jogler M."/>
            <person name="Boedeker C."/>
            <person name="Pinto D."/>
            <person name="Vollmers J."/>
            <person name="Rivas-Marin E."/>
            <person name="Kohn T."/>
            <person name="Peeters S.H."/>
            <person name="Heuer A."/>
            <person name="Rast P."/>
            <person name="Oberbeckmann S."/>
            <person name="Bunk B."/>
            <person name="Jeske O."/>
            <person name="Meyerdierks A."/>
            <person name="Storesund J.E."/>
            <person name="Kallscheuer N."/>
            <person name="Luecker S."/>
            <person name="Lage O.M."/>
            <person name="Pohl T."/>
            <person name="Merkel B.J."/>
            <person name="Hornburger P."/>
            <person name="Mueller R.-W."/>
            <person name="Bruemmer F."/>
            <person name="Labrenz M."/>
            <person name="Spormann A.M."/>
            <person name="Op den Camp H."/>
            <person name="Overmann J."/>
            <person name="Amann R."/>
            <person name="Jetten M.S.M."/>
            <person name="Mascher T."/>
            <person name="Medema M.H."/>
            <person name="Devos D.P."/>
            <person name="Kaster A.-K."/>
            <person name="Ovreas L."/>
            <person name="Rohde M."/>
            <person name="Galperin M.Y."/>
            <person name="Jogler C."/>
        </authorList>
    </citation>
    <scope>NUCLEOTIDE SEQUENCE [LARGE SCALE GENOMIC DNA]</scope>
    <source>
        <strain evidence="10 11">Pla110</strain>
    </source>
</reference>
<evidence type="ECO:0000256" key="7">
    <source>
        <dbReference type="ARBA" id="ARBA00048924"/>
    </source>
</evidence>
<keyword evidence="6 8" id="KW-0012">Acyltransferase</keyword>
<comment type="similarity">
    <text evidence="2 8">Belongs to the acetyltransferase family. EctA subfamily.</text>
</comment>
<comment type="catalytic activity">
    <reaction evidence="7 8">
        <text>L-2,4-diaminobutanoate + acetyl-CoA = (2S)-4-acetamido-2-aminobutanoate + CoA + H(+)</text>
        <dbReference type="Rhea" id="RHEA:16901"/>
        <dbReference type="ChEBI" id="CHEBI:15378"/>
        <dbReference type="ChEBI" id="CHEBI:57287"/>
        <dbReference type="ChEBI" id="CHEBI:57288"/>
        <dbReference type="ChEBI" id="CHEBI:58761"/>
        <dbReference type="ChEBI" id="CHEBI:58929"/>
        <dbReference type="EC" id="2.3.1.178"/>
    </reaction>
</comment>
<dbReference type="Proteomes" id="UP000317178">
    <property type="component" value="Chromosome"/>
</dbReference>
<dbReference type="GO" id="GO:0019491">
    <property type="term" value="P:ectoine biosynthetic process"/>
    <property type="evidence" value="ECO:0007669"/>
    <property type="project" value="UniProtKB-UniPathway"/>
</dbReference>
<dbReference type="Pfam" id="PF00583">
    <property type="entry name" value="Acetyltransf_1"/>
    <property type="match status" value="1"/>
</dbReference>
<keyword evidence="11" id="KW-1185">Reference proteome</keyword>
<comment type="pathway">
    <text evidence="1 8">Amine and polyamine biosynthesis; ectoine biosynthesis; L-ectoine from L-aspartate 4-semialdehyde: step 2/3.</text>
</comment>
<dbReference type="OrthoDB" id="2436196at2"/>
<dbReference type="InterPro" id="IPR000182">
    <property type="entry name" value="GNAT_dom"/>
</dbReference>
<dbReference type="EMBL" id="CP036281">
    <property type="protein sequence ID" value="QDU80596.1"/>
    <property type="molecule type" value="Genomic_DNA"/>
</dbReference>
<dbReference type="NCBIfam" id="TIGR02406">
    <property type="entry name" value="ectoine_EctA"/>
    <property type="match status" value="1"/>
</dbReference>
<dbReference type="CDD" id="cd04301">
    <property type="entry name" value="NAT_SF"/>
    <property type="match status" value="1"/>
</dbReference>
<comment type="function">
    <text evidence="8">Catalyzes the acetylation of L-2,4-diaminobutyrate (DABA) to gamma-N-acetyl-alpha,gamma-diaminobutyric acid (ADABA) with acetyl coenzyme A.</text>
</comment>
<evidence type="ECO:0000256" key="1">
    <source>
        <dbReference type="ARBA" id="ARBA00004978"/>
    </source>
</evidence>
<dbReference type="AlphaFoldDB" id="A0A518CMY6"/>
<evidence type="ECO:0000256" key="8">
    <source>
        <dbReference type="RuleBase" id="RU365045"/>
    </source>
</evidence>
<name>A0A518CMY6_9PLAN</name>
<dbReference type="PANTHER" id="PTHR43072:SF23">
    <property type="entry name" value="UPF0039 PROTEIN C11D3.02C"/>
    <property type="match status" value="1"/>
</dbReference>
<dbReference type="GO" id="GO:0033816">
    <property type="term" value="F:diaminobutyrate acetyltransferase activity"/>
    <property type="evidence" value="ECO:0007669"/>
    <property type="project" value="UniProtKB-EC"/>
</dbReference>